<name>A0A8E2EV84_9PEZI</name>
<organism evidence="1 2">
    <name type="scientific">Glonium stellatum</name>
    <dbReference type="NCBI Taxonomy" id="574774"/>
    <lineage>
        <taxon>Eukaryota</taxon>
        <taxon>Fungi</taxon>
        <taxon>Dikarya</taxon>
        <taxon>Ascomycota</taxon>
        <taxon>Pezizomycotina</taxon>
        <taxon>Dothideomycetes</taxon>
        <taxon>Pleosporomycetidae</taxon>
        <taxon>Gloniales</taxon>
        <taxon>Gloniaceae</taxon>
        <taxon>Glonium</taxon>
    </lineage>
</organism>
<keyword evidence="2" id="KW-1185">Reference proteome</keyword>
<sequence>MRKPPGLKLIGSRPGTNSALTGLRTAHVLAGGSDSMQLLISIFIQIALTCRCQQRLGMPCDGGLSPNSLWQSLKCIECPLYRSKTRCRSSSSARFRAPSLHTTACTGLIVRANQHGPGQDTRGTERGRNTRRGTTLIINREYSGRIFWPTSFIALLCWQQRREVGKIPKPFSFTTRKLLLL</sequence>
<proteinExistence type="predicted"/>
<protein>
    <submittedName>
        <fullName evidence="1">Uncharacterized protein</fullName>
    </submittedName>
</protein>
<dbReference type="EMBL" id="KV750268">
    <property type="protein sequence ID" value="OCL05506.1"/>
    <property type="molecule type" value="Genomic_DNA"/>
</dbReference>
<accession>A0A8E2EV84</accession>
<gene>
    <name evidence="1" type="ORF">AOQ84DRAFT_95742</name>
</gene>
<dbReference type="AlphaFoldDB" id="A0A8E2EV84"/>
<reference evidence="1 2" key="1">
    <citation type="journal article" date="2016" name="Nat. Commun.">
        <title>Ectomycorrhizal ecology is imprinted in the genome of the dominant symbiotic fungus Cenococcum geophilum.</title>
        <authorList>
            <consortium name="DOE Joint Genome Institute"/>
            <person name="Peter M."/>
            <person name="Kohler A."/>
            <person name="Ohm R.A."/>
            <person name="Kuo A."/>
            <person name="Krutzmann J."/>
            <person name="Morin E."/>
            <person name="Arend M."/>
            <person name="Barry K.W."/>
            <person name="Binder M."/>
            <person name="Choi C."/>
            <person name="Clum A."/>
            <person name="Copeland A."/>
            <person name="Grisel N."/>
            <person name="Haridas S."/>
            <person name="Kipfer T."/>
            <person name="LaButti K."/>
            <person name="Lindquist E."/>
            <person name="Lipzen A."/>
            <person name="Maire R."/>
            <person name="Meier B."/>
            <person name="Mihaltcheva S."/>
            <person name="Molinier V."/>
            <person name="Murat C."/>
            <person name="Poggeler S."/>
            <person name="Quandt C.A."/>
            <person name="Sperisen C."/>
            <person name="Tritt A."/>
            <person name="Tisserant E."/>
            <person name="Crous P.W."/>
            <person name="Henrissat B."/>
            <person name="Nehls U."/>
            <person name="Egli S."/>
            <person name="Spatafora J.W."/>
            <person name="Grigoriev I.V."/>
            <person name="Martin F.M."/>
        </authorList>
    </citation>
    <scope>NUCLEOTIDE SEQUENCE [LARGE SCALE GENOMIC DNA]</scope>
    <source>
        <strain evidence="1 2">CBS 207.34</strain>
    </source>
</reference>
<evidence type="ECO:0000313" key="2">
    <source>
        <dbReference type="Proteomes" id="UP000250140"/>
    </source>
</evidence>
<dbReference type="Proteomes" id="UP000250140">
    <property type="component" value="Unassembled WGS sequence"/>
</dbReference>
<evidence type="ECO:0000313" key="1">
    <source>
        <dbReference type="EMBL" id="OCL05506.1"/>
    </source>
</evidence>